<dbReference type="InterPro" id="IPR002575">
    <property type="entry name" value="Aminoglycoside_PTrfase"/>
</dbReference>
<dbReference type="Pfam" id="PF01636">
    <property type="entry name" value="APH"/>
    <property type="match status" value="1"/>
</dbReference>
<evidence type="ECO:0000256" key="1">
    <source>
        <dbReference type="ARBA" id="ARBA00022741"/>
    </source>
</evidence>
<keyword evidence="1" id="KW-0547">Nucleotide-binding</keyword>
<evidence type="ECO:0000313" key="4">
    <source>
        <dbReference type="EMBL" id="WIM06899.1"/>
    </source>
</evidence>
<dbReference type="PANTHER" id="PTHR33540">
    <property type="entry name" value="TRNA THREONYLCARBAMOYLADENOSINE BIOSYNTHESIS PROTEIN TSAE"/>
    <property type="match status" value="1"/>
</dbReference>
<dbReference type="Proteomes" id="UP001234916">
    <property type="component" value="Chromosome"/>
</dbReference>
<reference evidence="4" key="1">
    <citation type="journal article" date="2023" name="Nat. Microbiol.">
        <title>Enrichment and characterization of a nitric oxide-reducing microbial community in a continuous bioreactor.</title>
        <authorList>
            <person name="Garrido-Amador P."/>
            <person name="Stortenbeker N."/>
            <person name="Wessels H.J.C.T."/>
            <person name="Speth D.R."/>
            <person name="Garcia-Heredia I."/>
            <person name="Kartal B."/>
        </authorList>
    </citation>
    <scope>NUCLEOTIDE SEQUENCE</scope>
    <source>
        <strain evidence="4">MAG1</strain>
    </source>
</reference>
<dbReference type="AlphaFoldDB" id="A0AA49J0A6"/>
<proteinExistence type="predicted"/>
<keyword evidence="2" id="KW-0067">ATP-binding</keyword>
<protein>
    <submittedName>
        <fullName evidence="4">Phosphotransferase</fullName>
    </submittedName>
</protein>
<dbReference type="SUPFAM" id="SSF56112">
    <property type="entry name" value="Protein kinase-like (PK-like)"/>
    <property type="match status" value="1"/>
</dbReference>
<dbReference type="Gene3D" id="3.90.1200.10">
    <property type="match status" value="1"/>
</dbReference>
<name>A0AA49J0A6_9PROT</name>
<dbReference type="EMBL" id="CP107246">
    <property type="protein sequence ID" value="WIM06899.1"/>
    <property type="molecule type" value="Genomic_DNA"/>
</dbReference>
<feature type="domain" description="Aminoglycoside phosphotransferase" evidence="3">
    <location>
        <begin position="21"/>
        <end position="246"/>
    </location>
</feature>
<evidence type="ECO:0000259" key="3">
    <source>
        <dbReference type="Pfam" id="PF01636"/>
    </source>
</evidence>
<accession>A0AA49J0A6</accession>
<dbReference type="GO" id="GO:0005524">
    <property type="term" value="F:ATP binding"/>
    <property type="evidence" value="ECO:0007669"/>
    <property type="project" value="UniProtKB-KW"/>
</dbReference>
<dbReference type="KEGG" id="npv:OHM77_06445"/>
<dbReference type="Gene3D" id="3.30.200.20">
    <property type="entry name" value="Phosphorylase Kinase, domain 1"/>
    <property type="match status" value="1"/>
</dbReference>
<evidence type="ECO:0000256" key="2">
    <source>
        <dbReference type="ARBA" id="ARBA00022840"/>
    </source>
</evidence>
<sequence length="330" mass="37903">MRQAKIDSWIAGLQPGRRFTLAPASADASFRSYLRATFEDGKTCIVMDAPPDHEDVRPWLHVQRLFREAGVHVPEVLAQDVERGFLLLEDLGSTTWLSDLTDANADGHYRAASDALVNIQLSSRPGELPDYDRTLLKRELDLFPDWYAEKHLGIALSGEKRSQLEAVFEKILAVNLAEPQVYVHRDYHSRNLMVASPNPGIIDFQDAVFGPITYDLASLFKDAYVEWPEERTLDWLARYWEKAKKAGLPVRADFGEFHRDYEWMGVQRHVKVLGIFARLRHRDGKDAYLKDMPLVAKYLRTACARYRDLAPLLRLLDELENRQAQVGYTF</sequence>
<dbReference type="PANTHER" id="PTHR33540:SF1">
    <property type="entry name" value="N-ACETYLMURAMATE_N-ACETYLGLUCOSAMINE KINASE"/>
    <property type="match status" value="1"/>
</dbReference>
<organism evidence="4">
    <name type="scientific">Candidatus Nitricoxidivorans perseverans</name>
    <dbReference type="NCBI Taxonomy" id="2975601"/>
    <lineage>
        <taxon>Bacteria</taxon>
        <taxon>Pseudomonadati</taxon>
        <taxon>Pseudomonadota</taxon>
        <taxon>Betaproteobacteria</taxon>
        <taxon>Nitrosomonadales</taxon>
        <taxon>Sterolibacteriaceae</taxon>
        <taxon>Candidatus Nitricoxidivorans</taxon>
    </lineage>
</organism>
<dbReference type="InterPro" id="IPR011009">
    <property type="entry name" value="Kinase-like_dom_sf"/>
</dbReference>
<gene>
    <name evidence="4" type="ORF">OHM77_06445</name>
</gene>